<evidence type="ECO:0000313" key="2">
    <source>
        <dbReference type="Proteomes" id="UP001187531"/>
    </source>
</evidence>
<proteinExistence type="predicted"/>
<dbReference type="AlphaFoldDB" id="A0AA88HY42"/>
<gene>
    <name evidence="1" type="ORF">QYM36_006682</name>
</gene>
<dbReference type="Proteomes" id="UP001187531">
    <property type="component" value="Unassembled WGS sequence"/>
</dbReference>
<comment type="caution">
    <text evidence="1">The sequence shown here is derived from an EMBL/GenBank/DDBJ whole genome shotgun (WGS) entry which is preliminary data.</text>
</comment>
<name>A0AA88HY42_ARTSF</name>
<organism evidence="1 2">
    <name type="scientific">Artemia franciscana</name>
    <name type="common">Brine shrimp</name>
    <name type="synonym">Artemia sanfranciscana</name>
    <dbReference type="NCBI Taxonomy" id="6661"/>
    <lineage>
        <taxon>Eukaryota</taxon>
        <taxon>Metazoa</taxon>
        <taxon>Ecdysozoa</taxon>
        <taxon>Arthropoda</taxon>
        <taxon>Crustacea</taxon>
        <taxon>Branchiopoda</taxon>
        <taxon>Anostraca</taxon>
        <taxon>Artemiidae</taxon>
        <taxon>Artemia</taxon>
    </lineage>
</organism>
<accession>A0AA88HY42</accession>
<protein>
    <submittedName>
        <fullName evidence="1">Uncharacterized protein</fullName>
    </submittedName>
</protein>
<keyword evidence="2" id="KW-1185">Reference proteome</keyword>
<dbReference type="EMBL" id="JAVRJZ010000010">
    <property type="protein sequence ID" value="KAK2717980.1"/>
    <property type="molecule type" value="Genomic_DNA"/>
</dbReference>
<sequence>MTFFGVGDMCPIFLGSDTAPPEGIRPFGGIFQPFQQMFQGIAPAAPASYANNAAAAASPASSDGLNPFGRIVMPFQQLLQGIAVTTQPSHAVDIPATTPNTPQTDKEKVNSATFSDTGNIYSVPNQNQLPSTQVIFPAYYSNYLRYGYPWGYYGYPAYAVNYYPQLYNSLPSYRRDIYPN</sequence>
<reference evidence="1" key="1">
    <citation type="submission" date="2023-07" db="EMBL/GenBank/DDBJ databases">
        <title>Chromosome-level genome assembly of Artemia franciscana.</title>
        <authorList>
            <person name="Jo E."/>
        </authorList>
    </citation>
    <scope>NUCLEOTIDE SEQUENCE</scope>
    <source>
        <tissue evidence="1">Whole body</tissue>
    </source>
</reference>
<evidence type="ECO:0000313" key="1">
    <source>
        <dbReference type="EMBL" id="KAK2717980.1"/>
    </source>
</evidence>